<dbReference type="Gene3D" id="3.40.50.2000">
    <property type="entry name" value="Glycogen Phosphorylase B"/>
    <property type="match status" value="2"/>
</dbReference>
<evidence type="ECO:0000256" key="2">
    <source>
        <dbReference type="ARBA" id="ARBA00022679"/>
    </source>
</evidence>
<dbReference type="EC" id="2.4.1.-" evidence="4"/>
<evidence type="ECO:0000256" key="1">
    <source>
        <dbReference type="ARBA" id="ARBA00009995"/>
    </source>
</evidence>
<dbReference type="GO" id="GO:0080044">
    <property type="term" value="F:quercetin 7-O-glucosyltransferase activity"/>
    <property type="evidence" value="ECO:0007669"/>
    <property type="project" value="TreeGrafter"/>
</dbReference>
<keyword evidence="2 3" id="KW-0808">Transferase</keyword>
<dbReference type="InterPro" id="IPR035595">
    <property type="entry name" value="UDP_glycos_trans_CS"/>
</dbReference>
<proteinExistence type="inferred from homology"/>
<dbReference type="Pfam" id="PF00201">
    <property type="entry name" value="UDPGT"/>
    <property type="match status" value="1"/>
</dbReference>
<dbReference type="PANTHER" id="PTHR11926">
    <property type="entry name" value="GLUCOSYL/GLUCURONOSYL TRANSFERASES"/>
    <property type="match status" value="1"/>
</dbReference>
<dbReference type="EMBL" id="JACGWN010000002">
    <property type="protein sequence ID" value="KAL0460558.1"/>
    <property type="molecule type" value="Genomic_DNA"/>
</dbReference>
<sequence>METSGVERRRRRCRRVVLVPSPFQGHITPMLQLGCILHSKGFSIHIAHTKFNSPNPSNFPHFTFLPLLPDNLEGFDTSFHNLLNVMSVLDTNCEAPFQEHMMKMLAEEEVCGQLVACIIYDSIMKFADAVANRLKLPSIVLRTTTAAYMHSHNVMFQLLAENLIPLPESSQLDAAIPEVYPLRFKDLPVPATIEIPEIVLDFLHSYMDIRSSSAVIWNTVDQLDHWPLQQLQQHWPVPFFSIGPFHKMAPAVATSLLEEENSCLSWLDKQAPNSVIYASLGSMAIIDENELIEMAWGLAKSDQPFLWAVRPSLLNGTDAMKSLPEEFIKITQERGMVVKWAPQKKVLAHPAVGGFLTHCGWNSTLESMCEGVPLICRPCFADQMVNARYLSYVWRVGIELENAGERTIEEAIRTLMVSEEGEVMRQRAFHMKREIEGSIDEGGSSYESLDRLVEFITSLPGTK</sequence>
<evidence type="ECO:0000256" key="4">
    <source>
        <dbReference type="RuleBase" id="RU362057"/>
    </source>
</evidence>
<evidence type="ECO:0000256" key="3">
    <source>
        <dbReference type="RuleBase" id="RU003718"/>
    </source>
</evidence>
<protein>
    <recommendedName>
        <fullName evidence="4">Glycosyltransferase</fullName>
        <ecNumber evidence="4">2.4.1.-</ecNumber>
    </recommendedName>
</protein>
<dbReference type="CDD" id="cd03784">
    <property type="entry name" value="GT1_Gtf-like"/>
    <property type="match status" value="1"/>
</dbReference>
<keyword evidence="3" id="KW-0328">Glycosyltransferase</keyword>
<comment type="caution">
    <text evidence="5">The sequence shown here is derived from an EMBL/GenBank/DDBJ whole genome shotgun (WGS) entry which is preliminary data.</text>
</comment>
<accession>A0AAW2Y4A4</accession>
<organism evidence="5">
    <name type="scientific">Sesamum latifolium</name>
    <dbReference type="NCBI Taxonomy" id="2727402"/>
    <lineage>
        <taxon>Eukaryota</taxon>
        <taxon>Viridiplantae</taxon>
        <taxon>Streptophyta</taxon>
        <taxon>Embryophyta</taxon>
        <taxon>Tracheophyta</taxon>
        <taxon>Spermatophyta</taxon>
        <taxon>Magnoliopsida</taxon>
        <taxon>eudicotyledons</taxon>
        <taxon>Gunneridae</taxon>
        <taxon>Pentapetalae</taxon>
        <taxon>asterids</taxon>
        <taxon>lamiids</taxon>
        <taxon>Lamiales</taxon>
        <taxon>Pedaliaceae</taxon>
        <taxon>Sesamum</taxon>
    </lineage>
</organism>
<dbReference type="SUPFAM" id="SSF53756">
    <property type="entry name" value="UDP-Glycosyltransferase/glycogen phosphorylase"/>
    <property type="match status" value="1"/>
</dbReference>
<dbReference type="GO" id="GO:0080043">
    <property type="term" value="F:quercetin 3-O-glucosyltransferase activity"/>
    <property type="evidence" value="ECO:0007669"/>
    <property type="project" value="TreeGrafter"/>
</dbReference>
<dbReference type="PROSITE" id="PS00375">
    <property type="entry name" value="UDPGT"/>
    <property type="match status" value="1"/>
</dbReference>
<gene>
    <name evidence="5" type="ORF">Slati_0683000</name>
</gene>
<dbReference type="AlphaFoldDB" id="A0AAW2Y4A4"/>
<dbReference type="PANTHER" id="PTHR11926:SF1374">
    <property type="entry name" value="UDP-GLYCOSYLTRANSFERASE 76F1-RELATED"/>
    <property type="match status" value="1"/>
</dbReference>
<reference evidence="5" key="2">
    <citation type="journal article" date="2024" name="Plant">
        <title>Genomic evolution and insights into agronomic trait innovations of Sesamum species.</title>
        <authorList>
            <person name="Miao H."/>
            <person name="Wang L."/>
            <person name="Qu L."/>
            <person name="Liu H."/>
            <person name="Sun Y."/>
            <person name="Le M."/>
            <person name="Wang Q."/>
            <person name="Wei S."/>
            <person name="Zheng Y."/>
            <person name="Lin W."/>
            <person name="Duan Y."/>
            <person name="Cao H."/>
            <person name="Xiong S."/>
            <person name="Wang X."/>
            <person name="Wei L."/>
            <person name="Li C."/>
            <person name="Ma Q."/>
            <person name="Ju M."/>
            <person name="Zhao R."/>
            <person name="Li G."/>
            <person name="Mu C."/>
            <person name="Tian Q."/>
            <person name="Mei H."/>
            <person name="Zhang T."/>
            <person name="Gao T."/>
            <person name="Zhang H."/>
        </authorList>
    </citation>
    <scope>NUCLEOTIDE SEQUENCE</scope>
    <source>
        <strain evidence="5">KEN1</strain>
    </source>
</reference>
<name>A0AAW2Y4A4_9LAMI</name>
<dbReference type="FunFam" id="3.40.50.2000:FF:000040">
    <property type="entry name" value="UDP-glycosyltransferase 76C1"/>
    <property type="match status" value="1"/>
</dbReference>
<comment type="similarity">
    <text evidence="1 3">Belongs to the UDP-glycosyltransferase family.</text>
</comment>
<evidence type="ECO:0000313" key="5">
    <source>
        <dbReference type="EMBL" id="KAL0460558.1"/>
    </source>
</evidence>
<reference evidence="5" key="1">
    <citation type="submission" date="2020-06" db="EMBL/GenBank/DDBJ databases">
        <authorList>
            <person name="Li T."/>
            <person name="Hu X."/>
            <person name="Zhang T."/>
            <person name="Song X."/>
            <person name="Zhang H."/>
            <person name="Dai N."/>
            <person name="Sheng W."/>
            <person name="Hou X."/>
            <person name="Wei L."/>
        </authorList>
    </citation>
    <scope>NUCLEOTIDE SEQUENCE</scope>
    <source>
        <strain evidence="5">KEN1</strain>
        <tissue evidence="5">Leaf</tissue>
    </source>
</reference>
<dbReference type="InterPro" id="IPR002213">
    <property type="entry name" value="UDP_glucos_trans"/>
</dbReference>
<dbReference type="FunFam" id="3.40.50.2000:FF:000120">
    <property type="entry name" value="UDP-glycosyltransferase 76C1"/>
    <property type="match status" value="1"/>
</dbReference>